<protein>
    <recommendedName>
        <fullName evidence="3">histidine kinase</fullName>
        <ecNumber evidence="3">2.7.13.3</ecNumber>
    </recommendedName>
</protein>
<feature type="domain" description="Histidine kinase" evidence="15">
    <location>
        <begin position="285"/>
        <end position="489"/>
    </location>
</feature>
<evidence type="ECO:0000256" key="3">
    <source>
        <dbReference type="ARBA" id="ARBA00012438"/>
    </source>
</evidence>
<evidence type="ECO:0000256" key="14">
    <source>
        <dbReference type="SAM" id="Phobius"/>
    </source>
</evidence>
<evidence type="ECO:0000256" key="9">
    <source>
        <dbReference type="ARBA" id="ARBA00022777"/>
    </source>
</evidence>
<dbReference type="PANTHER" id="PTHR45528:SF1">
    <property type="entry name" value="SENSOR HISTIDINE KINASE CPXA"/>
    <property type="match status" value="1"/>
</dbReference>
<dbReference type="SUPFAM" id="SSF55874">
    <property type="entry name" value="ATPase domain of HSP90 chaperone/DNA topoisomerase II/histidine kinase"/>
    <property type="match status" value="1"/>
</dbReference>
<feature type="transmembrane region" description="Helical" evidence="14">
    <location>
        <begin position="190"/>
        <end position="212"/>
    </location>
</feature>
<dbReference type="SMART" id="SM00388">
    <property type="entry name" value="HisKA"/>
    <property type="match status" value="1"/>
</dbReference>
<evidence type="ECO:0000256" key="10">
    <source>
        <dbReference type="ARBA" id="ARBA00022840"/>
    </source>
</evidence>
<dbReference type="GeneID" id="58050285"/>
<dbReference type="Pfam" id="PF00512">
    <property type="entry name" value="HisKA"/>
    <property type="match status" value="1"/>
</dbReference>
<dbReference type="InterPro" id="IPR036890">
    <property type="entry name" value="HATPase_C_sf"/>
</dbReference>
<dbReference type="SMART" id="SM00387">
    <property type="entry name" value="HATPase_c"/>
    <property type="match status" value="1"/>
</dbReference>
<evidence type="ECO:0000256" key="12">
    <source>
        <dbReference type="ARBA" id="ARBA00023012"/>
    </source>
</evidence>
<evidence type="ECO:0000256" key="13">
    <source>
        <dbReference type="ARBA" id="ARBA00023136"/>
    </source>
</evidence>
<evidence type="ECO:0000313" key="16">
    <source>
        <dbReference type="EMBL" id="BBD91625.1"/>
    </source>
</evidence>
<feature type="transmembrane region" description="Helical" evidence="14">
    <location>
        <begin position="12"/>
        <end position="36"/>
    </location>
</feature>
<comment type="subcellular location">
    <subcellularLocation>
        <location evidence="2">Cell membrane</location>
        <topology evidence="2">Multi-pass membrane protein</topology>
    </subcellularLocation>
</comment>
<keyword evidence="9 16" id="KW-0418">Kinase</keyword>
<keyword evidence="12" id="KW-0902">Two-component regulatory system</keyword>
<dbReference type="RefSeq" id="WP_002444196.1">
    <property type="nucleotide sequence ID" value="NZ_AP018586.1"/>
</dbReference>
<evidence type="ECO:0000256" key="7">
    <source>
        <dbReference type="ARBA" id="ARBA00022692"/>
    </source>
</evidence>
<dbReference type="InterPro" id="IPR036097">
    <property type="entry name" value="HisK_dim/P_sf"/>
</dbReference>
<evidence type="ECO:0000256" key="8">
    <source>
        <dbReference type="ARBA" id="ARBA00022741"/>
    </source>
</evidence>
<keyword evidence="5" id="KW-0597">Phosphoprotein</keyword>
<keyword evidence="7 14" id="KW-0812">Transmembrane</keyword>
<keyword evidence="10" id="KW-0067">ATP-binding</keyword>
<keyword evidence="4" id="KW-1003">Cell membrane</keyword>
<evidence type="ECO:0000256" key="1">
    <source>
        <dbReference type="ARBA" id="ARBA00000085"/>
    </source>
</evidence>
<reference evidence="16 17" key="1">
    <citation type="submission" date="2018-05" db="EMBL/GenBank/DDBJ databases">
        <title>Complete genome sequencing of three human clinical isolates of Staphylococcus caprae reveals virulence factors similar to those of S. epidermidis and S. capitis.</title>
        <authorList>
            <person name="Watanabe S."/>
            <person name="Cui L."/>
        </authorList>
    </citation>
    <scope>NUCLEOTIDE SEQUENCE [LARGE SCALE GENOMIC DNA]</scope>
    <source>
        <strain evidence="16 17">JMUB590</strain>
    </source>
</reference>
<dbReference type="InterPro" id="IPR005467">
    <property type="entry name" value="His_kinase_dom"/>
</dbReference>
<dbReference type="EMBL" id="AP018586">
    <property type="protein sequence ID" value="BBD91625.1"/>
    <property type="molecule type" value="Genomic_DNA"/>
</dbReference>
<evidence type="ECO:0000256" key="4">
    <source>
        <dbReference type="ARBA" id="ARBA00022475"/>
    </source>
</evidence>
<accession>A0ABN5W7H2</accession>
<dbReference type="GO" id="GO:0016301">
    <property type="term" value="F:kinase activity"/>
    <property type="evidence" value="ECO:0007669"/>
    <property type="project" value="UniProtKB-KW"/>
</dbReference>
<keyword evidence="6" id="KW-0808">Transferase</keyword>
<name>A0ABN5W7H2_9STAP</name>
<dbReference type="CDD" id="cd00075">
    <property type="entry name" value="HATPase"/>
    <property type="match status" value="1"/>
</dbReference>
<evidence type="ECO:0000256" key="11">
    <source>
        <dbReference type="ARBA" id="ARBA00022989"/>
    </source>
</evidence>
<proteinExistence type="predicted"/>
<dbReference type="Gene3D" id="1.10.287.130">
    <property type="match status" value="1"/>
</dbReference>
<dbReference type="PANTHER" id="PTHR45528">
    <property type="entry name" value="SENSOR HISTIDINE KINASE CPXA"/>
    <property type="match status" value="1"/>
</dbReference>
<keyword evidence="8" id="KW-0547">Nucleotide-binding</keyword>
<comment type="catalytic activity">
    <reaction evidence="1">
        <text>ATP + protein L-histidine = ADP + protein N-phospho-L-histidine.</text>
        <dbReference type="EC" id="2.7.13.3"/>
    </reaction>
</comment>
<dbReference type="SUPFAM" id="SSF47384">
    <property type="entry name" value="Homodimeric domain of signal transducing histidine kinase"/>
    <property type="match status" value="1"/>
</dbReference>
<dbReference type="EC" id="2.7.13.3" evidence="3"/>
<keyword evidence="17" id="KW-1185">Reference proteome</keyword>
<evidence type="ECO:0000256" key="2">
    <source>
        <dbReference type="ARBA" id="ARBA00004651"/>
    </source>
</evidence>
<dbReference type="InterPro" id="IPR050398">
    <property type="entry name" value="HssS/ArlS-like"/>
</dbReference>
<dbReference type="PROSITE" id="PS50109">
    <property type="entry name" value="HIS_KIN"/>
    <property type="match status" value="1"/>
</dbReference>
<dbReference type="InterPro" id="IPR003594">
    <property type="entry name" value="HATPase_dom"/>
</dbReference>
<evidence type="ECO:0000313" key="17">
    <source>
        <dbReference type="Proteomes" id="UP000274772"/>
    </source>
</evidence>
<dbReference type="InterPro" id="IPR003661">
    <property type="entry name" value="HisK_dim/P_dom"/>
</dbReference>
<evidence type="ECO:0000256" key="6">
    <source>
        <dbReference type="ARBA" id="ARBA00022679"/>
    </source>
</evidence>
<evidence type="ECO:0000256" key="5">
    <source>
        <dbReference type="ARBA" id="ARBA00022553"/>
    </source>
</evidence>
<sequence length="489" mass="57536">MNKRFTLKFFKYLAIFLSINLILTLTTIIFVIFFSFKYIYGDFRNLDPDYFNLFSNKTEPDNHLKNLASKTNTQIYIINNKEKVIYPKNKSNISIKIEISKNINYAHSIPFYKGGYFVFIYKNKSHTSIKNIDDVSTSKLLDSIATQDFNKYRYNLNNNQQISFYKNTNQRPVLGPDEVSTSNDIKGYELYIVLAIFIILDIILALITAYFVSKRLTKPLFFYTDWIKNLSNGKLFKPEEGKIKKRSKKLYTELNESLSNLNDQLLNDRIYQNQINYYKEKWLNQISHDLKSPLTSIYGYSKLIKVADTQKHYQNLIIEKAQYMNKLIESLSTNFDVETSQMKSDKQSFNIQQTINKLISSLNYSKIHVGYLFEAKTNFYGNKLYFERLFMNLIDNSIQHNKFYPSIEIELEKNESQLTINYKDNGEGFDKNINLEDVLERSVTTKRDKKNHGVGFSVIKEAINYHEGDIQILQCYDAIHFKITLKENI</sequence>
<dbReference type="Gene3D" id="3.30.565.10">
    <property type="entry name" value="Histidine kinase-like ATPase, C-terminal domain"/>
    <property type="match status" value="1"/>
</dbReference>
<dbReference type="CDD" id="cd00082">
    <property type="entry name" value="HisKA"/>
    <property type="match status" value="1"/>
</dbReference>
<dbReference type="Pfam" id="PF02518">
    <property type="entry name" value="HATPase_c"/>
    <property type="match status" value="1"/>
</dbReference>
<dbReference type="Proteomes" id="UP000274772">
    <property type="component" value="Chromosome"/>
</dbReference>
<evidence type="ECO:0000259" key="15">
    <source>
        <dbReference type="PROSITE" id="PS50109"/>
    </source>
</evidence>
<organism evidence="16 17">
    <name type="scientific">Staphylococcus caprae</name>
    <dbReference type="NCBI Taxonomy" id="29380"/>
    <lineage>
        <taxon>Bacteria</taxon>
        <taxon>Bacillati</taxon>
        <taxon>Bacillota</taxon>
        <taxon>Bacilli</taxon>
        <taxon>Bacillales</taxon>
        <taxon>Staphylococcaceae</taxon>
        <taxon>Staphylococcus</taxon>
    </lineage>
</organism>
<keyword evidence="13 14" id="KW-0472">Membrane</keyword>
<gene>
    <name evidence="16" type="ORF">JMUB590_0515</name>
</gene>
<keyword evidence="11 14" id="KW-1133">Transmembrane helix</keyword>